<dbReference type="SFLD" id="SFLDS00003">
    <property type="entry name" value="Haloacid_Dehalogenase"/>
    <property type="match status" value="1"/>
</dbReference>
<keyword evidence="10" id="KW-0718">Serine biosynthesis</keyword>
<comment type="cofactor">
    <cofactor evidence="1">
        <name>Mg(2+)</name>
        <dbReference type="ChEBI" id="CHEBI:18420"/>
    </cofactor>
</comment>
<keyword evidence="9" id="KW-0460">Magnesium</keyword>
<comment type="pathway">
    <text evidence="2">Amino-acid biosynthesis; L-serine biosynthesis; L-serine from 3-phospho-D-glycerate: step 3/3.</text>
</comment>
<dbReference type="SFLD" id="SFLDF00029">
    <property type="entry name" value="phosphoserine_phosphatase"/>
    <property type="match status" value="1"/>
</dbReference>
<dbReference type="SFLD" id="SFLDG01136">
    <property type="entry name" value="C1.6:_Phosphoserine_Phosphatas"/>
    <property type="match status" value="1"/>
</dbReference>
<evidence type="ECO:0000256" key="10">
    <source>
        <dbReference type="ARBA" id="ARBA00023299"/>
    </source>
</evidence>
<evidence type="ECO:0000256" key="9">
    <source>
        <dbReference type="ARBA" id="ARBA00022842"/>
    </source>
</evidence>
<dbReference type="Gene3D" id="3.40.50.1000">
    <property type="entry name" value="HAD superfamily/HAD-like"/>
    <property type="match status" value="1"/>
</dbReference>
<keyword evidence="8 15" id="KW-0378">Hydrolase</keyword>
<reference evidence="15 16" key="1">
    <citation type="submission" date="2020-08" db="EMBL/GenBank/DDBJ databases">
        <title>Genome sequence of Sphingomonas rhizophila KACC 19189T.</title>
        <authorList>
            <person name="Hyun D.-W."/>
            <person name="Bae J.-W."/>
        </authorList>
    </citation>
    <scope>NUCLEOTIDE SEQUENCE [LARGE SCALE GENOMIC DNA]</scope>
    <source>
        <strain evidence="15 16">KACC 19189</strain>
    </source>
</reference>
<dbReference type="KEGG" id="srhi:H9L12_04095"/>
<dbReference type="InterPro" id="IPR036412">
    <property type="entry name" value="HAD-like_sf"/>
</dbReference>
<dbReference type="PANTHER" id="PTHR43344">
    <property type="entry name" value="PHOSPHOSERINE PHOSPHATASE"/>
    <property type="match status" value="1"/>
</dbReference>
<feature type="active site" description="Proton donor" evidence="14">
    <location>
        <position position="84"/>
    </location>
</feature>
<comment type="catalytic activity">
    <reaction evidence="12">
        <text>O-phospho-L-serine + H2O = L-serine + phosphate</text>
        <dbReference type="Rhea" id="RHEA:21208"/>
        <dbReference type="ChEBI" id="CHEBI:15377"/>
        <dbReference type="ChEBI" id="CHEBI:33384"/>
        <dbReference type="ChEBI" id="CHEBI:43474"/>
        <dbReference type="ChEBI" id="CHEBI:57524"/>
        <dbReference type="EC" id="3.1.3.3"/>
    </reaction>
</comment>
<gene>
    <name evidence="15" type="primary">serB</name>
    <name evidence="15" type="ORF">H9L12_04095</name>
</gene>
<keyword evidence="6" id="KW-0028">Amino-acid biosynthesis</keyword>
<name>A0A7G9SD21_9SPHN</name>
<organism evidence="15 16">
    <name type="scientific">Sphingomonas rhizophila</name>
    <dbReference type="NCBI Taxonomy" id="2071607"/>
    <lineage>
        <taxon>Bacteria</taxon>
        <taxon>Pseudomonadati</taxon>
        <taxon>Pseudomonadota</taxon>
        <taxon>Alphaproteobacteria</taxon>
        <taxon>Sphingomonadales</taxon>
        <taxon>Sphingomonadaceae</taxon>
        <taxon>Sphingomonas</taxon>
    </lineage>
</organism>
<sequence>MTIATLIAAGRLDESLLHGALDRLSAAGLAAEVSSWIDEGDAVDLAIAGGGEAIRSALEGWESVDIIPHADGDRSKRLFVADMDSTMIGQECIDELADYAGVKPQVADITERAMRGELDFGGALAERVALLRGLDENVIGRCLTERVSPNPGAATLVGTLNARDVTTVLVTGGFTAFAEPVARDLGYAYVYANRLEVEKGKLTGRTVGGIVDGARKASVLRETKESLQLGRSQTMAIGDGANDSAMIKLAGLGIGYRPKPALAEVADAVLLNHSLDALLWSLGIPARIGSSAASAPALRNRPGRALGGACTRRMLRRDWRRGRPGGG</sequence>
<evidence type="ECO:0000256" key="2">
    <source>
        <dbReference type="ARBA" id="ARBA00005135"/>
    </source>
</evidence>
<dbReference type="GO" id="GO:0036424">
    <property type="term" value="F:L-phosphoserine phosphatase activity"/>
    <property type="evidence" value="ECO:0007669"/>
    <property type="project" value="InterPro"/>
</dbReference>
<comment type="catalytic activity">
    <reaction evidence="13">
        <text>O-phospho-D-serine + H2O = D-serine + phosphate</text>
        <dbReference type="Rhea" id="RHEA:24873"/>
        <dbReference type="ChEBI" id="CHEBI:15377"/>
        <dbReference type="ChEBI" id="CHEBI:35247"/>
        <dbReference type="ChEBI" id="CHEBI:43474"/>
        <dbReference type="ChEBI" id="CHEBI:58680"/>
        <dbReference type="EC" id="3.1.3.3"/>
    </reaction>
</comment>
<dbReference type="InterPro" id="IPR004469">
    <property type="entry name" value="PSP"/>
</dbReference>
<accession>A0A7G9SD21</accession>
<dbReference type="UniPathway" id="UPA00135">
    <property type="reaction ID" value="UER00198"/>
</dbReference>
<evidence type="ECO:0000313" key="16">
    <source>
        <dbReference type="Proteomes" id="UP000515955"/>
    </source>
</evidence>
<dbReference type="EC" id="3.1.3.3" evidence="4"/>
<evidence type="ECO:0000256" key="3">
    <source>
        <dbReference type="ARBA" id="ARBA00009184"/>
    </source>
</evidence>
<dbReference type="AlphaFoldDB" id="A0A7G9SD21"/>
<proteinExistence type="inferred from homology"/>
<evidence type="ECO:0000256" key="6">
    <source>
        <dbReference type="ARBA" id="ARBA00022605"/>
    </source>
</evidence>
<evidence type="ECO:0000256" key="13">
    <source>
        <dbReference type="ARBA" id="ARBA00048523"/>
    </source>
</evidence>
<protein>
    <recommendedName>
        <fullName evidence="5">Phosphoserine phosphatase</fullName>
        <ecNumber evidence="4">3.1.3.3</ecNumber>
    </recommendedName>
    <alternativeName>
        <fullName evidence="11">O-phosphoserine phosphohydrolase</fullName>
    </alternativeName>
</protein>
<dbReference type="GO" id="GO:0006564">
    <property type="term" value="P:L-serine biosynthetic process"/>
    <property type="evidence" value="ECO:0007669"/>
    <property type="project" value="UniProtKB-KW"/>
</dbReference>
<keyword evidence="7" id="KW-0479">Metal-binding</keyword>
<evidence type="ECO:0000256" key="12">
    <source>
        <dbReference type="ARBA" id="ARBA00048138"/>
    </source>
</evidence>
<dbReference type="GO" id="GO:0000287">
    <property type="term" value="F:magnesium ion binding"/>
    <property type="evidence" value="ECO:0007669"/>
    <property type="project" value="TreeGrafter"/>
</dbReference>
<keyword evidence="16" id="KW-1185">Reference proteome</keyword>
<comment type="similarity">
    <text evidence="3">Belongs to the HAD-like hydrolase superfamily. SerB family.</text>
</comment>
<dbReference type="InterPro" id="IPR023214">
    <property type="entry name" value="HAD_sf"/>
</dbReference>
<dbReference type="Proteomes" id="UP000515955">
    <property type="component" value="Chromosome"/>
</dbReference>
<dbReference type="Pfam" id="PF12710">
    <property type="entry name" value="HAD"/>
    <property type="match status" value="1"/>
</dbReference>
<evidence type="ECO:0000256" key="4">
    <source>
        <dbReference type="ARBA" id="ARBA00012640"/>
    </source>
</evidence>
<dbReference type="GO" id="GO:0005737">
    <property type="term" value="C:cytoplasm"/>
    <property type="evidence" value="ECO:0007669"/>
    <property type="project" value="TreeGrafter"/>
</dbReference>
<dbReference type="EMBL" id="CP060717">
    <property type="protein sequence ID" value="QNN65746.1"/>
    <property type="molecule type" value="Genomic_DNA"/>
</dbReference>
<evidence type="ECO:0000256" key="5">
    <source>
        <dbReference type="ARBA" id="ARBA00015196"/>
    </source>
</evidence>
<dbReference type="RefSeq" id="WP_187542731.1">
    <property type="nucleotide sequence ID" value="NZ_CP060717.1"/>
</dbReference>
<evidence type="ECO:0000256" key="1">
    <source>
        <dbReference type="ARBA" id="ARBA00001946"/>
    </source>
</evidence>
<evidence type="ECO:0000256" key="11">
    <source>
        <dbReference type="ARBA" id="ARBA00031693"/>
    </source>
</evidence>
<evidence type="ECO:0000313" key="15">
    <source>
        <dbReference type="EMBL" id="QNN65746.1"/>
    </source>
</evidence>
<dbReference type="PANTHER" id="PTHR43344:SF2">
    <property type="entry name" value="PHOSPHOSERINE PHOSPHATASE"/>
    <property type="match status" value="1"/>
</dbReference>
<dbReference type="NCBIfam" id="TIGR01488">
    <property type="entry name" value="HAD-SF-IB"/>
    <property type="match status" value="1"/>
</dbReference>
<dbReference type="SUPFAM" id="SSF56784">
    <property type="entry name" value="HAD-like"/>
    <property type="match status" value="1"/>
</dbReference>
<dbReference type="SFLD" id="SFLDG01137">
    <property type="entry name" value="C1.6.1:_Phosphoserine_Phosphat"/>
    <property type="match status" value="1"/>
</dbReference>
<evidence type="ECO:0000256" key="14">
    <source>
        <dbReference type="PIRSR" id="PIRSR604469-1"/>
    </source>
</evidence>
<evidence type="ECO:0000256" key="8">
    <source>
        <dbReference type="ARBA" id="ARBA00022801"/>
    </source>
</evidence>
<dbReference type="InterPro" id="IPR050582">
    <property type="entry name" value="HAD-like_SerB"/>
</dbReference>
<dbReference type="NCBIfam" id="TIGR00338">
    <property type="entry name" value="serB"/>
    <property type="match status" value="1"/>
</dbReference>
<feature type="active site" description="Nucleophile" evidence="14">
    <location>
        <position position="82"/>
    </location>
</feature>
<evidence type="ECO:0000256" key="7">
    <source>
        <dbReference type="ARBA" id="ARBA00022723"/>
    </source>
</evidence>